<dbReference type="RefSeq" id="WP_157590875.1">
    <property type="nucleotide sequence ID" value="NZ_WPIN01000030.1"/>
</dbReference>
<name>A0A7K1SQL6_9BACT</name>
<evidence type="ECO:0000313" key="1">
    <source>
        <dbReference type="EMBL" id="MVM36077.1"/>
    </source>
</evidence>
<proteinExistence type="predicted"/>
<comment type="caution">
    <text evidence="1">The sequence shown here is derived from an EMBL/GenBank/DDBJ whole genome shotgun (WGS) entry which is preliminary data.</text>
</comment>
<dbReference type="AlphaFoldDB" id="A0A7K1SQL6"/>
<keyword evidence="2" id="KW-1185">Reference proteome</keyword>
<sequence>MEYTNTLLPAYKSWFAFYSEVKKHFRNDSEDLYWDEYKQGNIIMNTQTVMTRYKYSVRFIEQQTLAELIELRRIQTFNMDQLRILQYAMTQMMHFESSPELEDVKNRINDLLTDERKKLRR</sequence>
<dbReference type="Proteomes" id="UP000436006">
    <property type="component" value="Unassembled WGS sequence"/>
</dbReference>
<gene>
    <name evidence="1" type="ORF">GO755_39050</name>
</gene>
<reference evidence="1 2" key="1">
    <citation type="submission" date="2019-12" db="EMBL/GenBank/DDBJ databases">
        <title>Spirosoma sp. HMF4905 genome sequencing and assembly.</title>
        <authorList>
            <person name="Kang H."/>
            <person name="Cha I."/>
            <person name="Kim H."/>
            <person name="Joh K."/>
        </authorList>
    </citation>
    <scope>NUCLEOTIDE SEQUENCE [LARGE SCALE GENOMIC DNA]</scope>
    <source>
        <strain evidence="1 2">HMF4905</strain>
    </source>
</reference>
<dbReference type="EMBL" id="WPIN01000030">
    <property type="protein sequence ID" value="MVM36077.1"/>
    <property type="molecule type" value="Genomic_DNA"/>
</dbReference>
<organism evidence="1 2">
    <name type="scientific">Spirosoma arboris</name>
    <dbReference type="NCBI Taxonomy" id="2682092"/>
    <lineage>
        <taxon>Bacteria</taxon>
        <taxon>Pseudomonadati</taxon>
        <taxon>Bacteroidota</taxon>
        <taxon>Cytophagia</taxon>
        <taxon>Cytophagales</taxon>
        <taxon>Cytophagaceae</taxon>
        <taxon>Spirosoma</taxon>
    </lineage>
</organism>
<accession>A0A7K1SQL6</accession>
<evidence type="ECO:0000313" key="2">
    <source>
        <dbReference type="Proteomes" id="UP000436006"/>
    </source>
</evidence>
<protein>
    <submittedName>
        <fullName evidence="1">Uncharacterized protein</fullName>
    </submittedName>
</protein>